<dbReference type="Proteomes" id="UP000054911">
    <property type="component" value="Unassembled WGS sequence"/>
</dbReference>
<dbReference type="OrthoDB" id="9115292at2"/>
<name>A0A158B0T7_9BURK</name>
<proteinExistence type="predicted"/>
<organism evidence="1 2">
    <name type="scientific">Caballeronia pedi</name>
    <dbReference type="NCBI Taxonomy" id="1777141"/>
    <lineage>
        <taxon>Bacteria</taxon>
        <taxon>Pseudomonadati</taxon>
        <taxon>Pseudomonadota</taxon>
        <taxon>Betaproteobacteria</taxon>
        <taxon>Burkholderiales</taxon>
        <taxon>Burkholderiaceae</taxon>
        <taxon>Caballeronia</taxon>
    </lineage>
</organism>
<dbReference type="InterPro" id="IPR021508">
    <property type="entry name" value="Gp17-like"/>
</dbReference>
<dbReference type="InterPro" id="IPR053745">
    <property type="entry name" value="Viral_Tail_Comp_sf"/>
</dbReference>
<evidence type="ECO:0000313" key="1">
    <source>
        <dbReference type="EMBL" id="SAK63589.1"/>
    </source>
</evidence>
<dbReference type="AlphaFoldDB" id="A0A158B0T7"/>
<dbReference type="RefSeq" id="WP_061175358.1">
    <property type="nucleotide sequence ID" value="NZ_FCOE02000008.1"/>
</dbReference>
<evidence type="ECO:0008006" key="3">
    <source>
        <dbReference type="Google" id="ProtNLM"/>
    </source>
</evidence>
<comment type="caution">
    <text evidence="1">The sequence shown here is derived from an EMBL/GenBank/DDBJ whole genome shotgun (WGS) entry which is preliminary data.</text>
</comment>
<gene>
    <name evidence="1" type="ORF">AWB80_02886</name>
</gene>
<reference evidence="1" key="1">
    <citation type="submission" date="2016-01" db="EMBL/GenBank/DDBJ databases">
        <authorList>
            <person name="Peeters C."/>
        </authorList>
    </citation>
    <scope>NUCLEOTIDE SEQUENCE [LARGE SCALE GENOMIC DNA]</scope>
    <source>
        <strain evidence="1">LMG 29323</strain>
    </source>
</reference>
<dbReference type="Gene3D" id="3.30.2000.30">
    <property type="match status" value="1"/>
</dbReference>
<dbReference type="Pfam" id="PF11367">
    <property type="entry name" value="Tail_completion_gp17"/>
    <property type="match status" value="1"/>
</dbReference>
<evidence type="ECO:0000313" key="2">
    <source>
        <dbReference type="Proteomes" id="UP000054911"/>
    </source>
</evidence>
<accession>A0A158B0T7</accession>
<sequence length="119" mass="13395">MTEADLFAILDSAMPGRVFTPIAPKGTVEPYVIYQDVTVLPTNTMCGYAWLDQCHWQIDSYARTKGEARANMELVKQALHAADPQPTVENEQSLYEVETRLCRRMVQVITWDSTGKVTA</sequence>
<dbReference type="STRING" id="1777141.AWB80_02886"/>
<dbReference type="EMBL" id="FCOE02000008">
    <property type="protein sequence ID" value="SAK63589.1"/>
    <property type="molecule type" value="Genomic_DNA"/>
</dbReference>
<keyword evidence="2" id="KW-1185">Reference proteome</keyword>
<protein>
    <recommendedName>
        <fullName evidence="3">DUF3168 domain-containing protein</fullName>
    </recommendedName>
</protein>